<dbReference type="HOGENOM" id="CLU_2015316_0_0_1"/>
<evidence type="ECO:0000313" key="2">
    <source>
        <dbReference type="EMBL" id="EPS93707.1"/>
    </source>
</evidence>
<gene>
    <name evidence="2" type="ORF">FOMPIDRAFT_1055733</name>
</gene>
<proteinExistence type="predicted"/>
<accession>S8DM57</accession>
<organism evidence="2 3">
    <name type="scientific">Fomitopsis schrenkii</name>
    <name type="common">Brown rot fungus</name>
    <dbReference type="NCBI Taxonomy" id="2126942"/>
    <lineage>
        <taxon>Eukaryota</taxon>
        <taxon>Fungi</taxon>
        <taxon>Dikarya</taxon>
        <taxon>Basidiomycota</taxon>
        <taxon>Agaricomycotina</taxon>
        <taxon>Agaricomycetes</taxon>
        <taxon>Polyporales</taxon>
        <taxon>Fomitopsis</taxon>
    </lineage>
</organism>
<feature type="region of interest" description="Disordered" evidence="1">
    <location>
        <begin position="53"/>
        <end position="123"/>
    </location>
</feature>
<feature type="compositionally biased region" description="Acidic residues" evidence="1">
    <location>
        <begin position="92"/>
        <end position="109"/>
    </location>
</feature>
<evidence type="ECO:0000313" key="3">
    <source>
        <dbReference type="Proteomes" id="UP000015241"/>
    </source>
</evidence>
<feature type="compositionally biased region" description="Basic and acidic residues" evidence="1">
    <location>
        <begin position="65"/>
        <end position="78"/>
    </location>
</feature>
<sequence length="123" mass="13735">MDQPLFDPLQHASIDSRRGDNYSRLTCDAVLTVEETERRLRLIFEPWDKRGILTVRGYNDPTDEELQRRNPEEGRMAEEGDSSAGTNSEEAQSSEDETVLASGQEDEDGRDGAVSDLVESSEG</sequence>
<name>S8DM57_FOMSC</name>
<dbReference type="InParanoid" id="S8DM57"/>
<feature type="region of interest" description="Disordered" evidence="1">
    <location>
        <begin position="1"/>
        <end position="21"/>
    </location>
</feature>
<dbReference type="AlphaFoldDB" id="S8DM57"/>
<evidence type="ECO:0000256" key="1">
    <source>
        <dbReference type="SAM" id="MobiDB-lite"/>
    </source>
</evidence>
<keyword evidence="3" id="KW-1185">Reference proteome</keyword>
<dbReference type="Proteomes" id="UP000015241">
    <property type="component" value="Unassembled WGS sequence"/>
</dbReference>
<protein>
    <submittedName>
        <fullName evidence="2">Uncharacterized protein</fullName>
    </submittedName>
</protein>
<reference evidence="2 3" key="1">
    <citation type="journal article" date="2012" name="Science">
        <title>The Paleozoic origin of enzymatic lignin decomposition reconstructed from 31 fungal genomes.</title>
        <authorList>
            <person name="Floudas D."/>
            <person name="Binder M."/>
            <person name="Riley R."/>
            <person name="Barry K."/>
            <person name="Blanchette R.A."/>
            <person name="Henrissat B."/>
            <person name="Martinez A.T."/>
            <person name="Otillar R."/>
            <person name="Spatafora J.W."/>
            <person name="Yadav J.S."/>
            <person name="Aerts A."/>
            <person name="Benoit I."/>
            <person name="Boyd A."/>
            <person name="Carlson A."/>
            <person name="Copeland A."/>
            <person name="Coutinho P.M."/>
            <person name="de Vries R.P."/>
            <person name="Ferreira P."/>
            <person name="Findley K."/>
            <person name="Foster B."/>
            <person name="Gaskell J."/>
            <person name="Glotzer D."/>
            <person name="Gorecki P."/>
            <person name="Heitman J."/>
            <person name="Hesse C."/>
            <person name="Hori C."/>
            <person name="Igarashi K."/>
            <person name="Jurgens J.A."/>
            <person name="Kallen N."/>
            <person name="Kersten P."/>
            <person name="Kohler A."/>
            <person name="Kuees U."/>
            <person name="Kumar T.K.A."/>
            <person name="Kuo A."/>
            <person name="LaButti K."/>
            <person name="Larrondo L.F."/>
            <person name="Lindquist E."/>
            <person name="Ling A."/>
            <person name="Lombard V."/>
            <person name="Lucas S."/>
            <person name="Lundell T."/>
            <person name="Martin R."/>
            <person name="McLaughlin D.J."/>
            <person name="Morgenstern I."/>
            <person name="Morin E."/>
            <person name="Murat C."/>
            <person name="Nagy L.G."/>
            <person name="Nolan M."/>
            <person name="Ohm R.A."/>
            <person name="Patyshakuliyeva A."/>
            <person name="Rokas A."/>
            <person name="Ruiz-Duenas F.J."/>
            <person name="Sabat G."/>
            <person name="Salamov A."/>
            <person name="Samejima M."/>
            <person name="Schmutz J."/>
            <person name="Slot J.C."/>
            <person name="St John F."/>
            <person name="Stenlid J."/>
            <person name="Sun H."/>
            <person name="Sun S."/>
            <person name="Syed K."/>
            <person name="Tsang A."/>
            <person name="Wiebenga A."/>
            <person name="Young D."/>
            <person name="Pisabarro A."/>
            <person name="Eastwood D.C."/>
            <person name="Martin F."/>
            <person name="Cullen D."/>
            <person name="Grigoriev I.V."/>
            <person name="Hibbett D.S."/>
        </authorList>
    </citation>
    <scope>NUCLEOTIDE SEQUENCE</scope>
    <source>
        <strain evidence="3">FP-58527</strain>
    </source>
</reference>
<dbReference type="EMBL" id="KE504260">
    <property type="protein sequence ID" value="EPS93707.1"/>
    <property type="molecule type" value="Genomic_DNA"/>
</dbReference>